<organism evidence="1 2">
    <name type="scientific">Haematococcus lacustris</name>
    <name type="common">Green alga</name>
    <name type="synonym">Haematococcus pluvialis</name>
    <dbReference type="NCBI Taxonomy" id="44745"/>
    <lineage>
        <taxon>Eukaryota</taxon>
        <taxon>Viridiplantae</taxon>
        <taxon>Chlorophyta</taxon>
        <taxon>core chlorophytes</taxon>
        <taxon>Chlorophyceae</taxon>
        <taxon>CS clade</taxon>
        <taxon>Chlamydomonadales</taxon>
        <taxon>Haematococcaceae</taxon>
        <taxon>Haematococcus</taxon>
    </lineage>
</organism>
<dbReference type="AlphaFoldDB" id="A0A699ZV63"/>
<evidence type="ECO:0000313" key="1">
    <source>
        <dbReference type="EMBL" id="GFH22636.1"/>
    </source>
</evidence>
<feature type="non-terminal residue" evidence="1">
    <location>
        <position position="51"/>
    </location>
</feature>
<keyword evidence="2" id="KW-1185">Reference proteome</keyword>
<evidence type="ECO:0000313" key="2">
    <source>
        <dbReference type="Proteomes" id="UP000485058"/>
    </source>
</evidence>
<sequence>NKAFRKAAAHCFSSQPDALAARPHLQLKLLELKELAQLYTRSAGIWRGYKH</sequence>
<feature type="non-terminal residue" evidence="1">
    <location>
        <position position="1"/>
    </location>
</feature>
<dbReference type="EMBL" id="BLLF01002085">
    <property type="protein sequence ID" value="GFH22636.1"/>
    <property type="molecule type" value="Genomic_DNA"/>
</dbReference>
<reference evidence="1 2" key="1">
    <citation type="submission" date="2020-02" db="EMBL/GenBank/DDBJ databases">
        <title>Draft genome sequence of Haematococcus lacustris strain NIES-144.</title>
        <authorList>
            <person name="Morimoto D."/>
            <person name="Nakagawa S."/>
            <person name="Yoshida T."/>
            <person name="Sawayama S."/>
        </authorList>
    </citation>
    <scope>NUCLEOTIDE SEQUENCE [LARGE SCALE GENOMIC DNA]</scope>
    <source>
        <strain evidence="1 2">NIES-144</strain>
    </source>
</reference>
<name>A0A699ZV63_HAELA</name>
<proteinExistence type="predicted"/>
<protein>
    <submittedName>
        <fullName evidence="1">Uncharacterized protein</fullName>
    </submittedName>
</protein>
<gene>
    <name evidence="1" type="ORF">HaLaN_20131</name>
</gene>
<dbReference type="Proteomes" id="UP000485058">
    <property type="component" value="Unassembled WGS sequence"/>
</dbReference>
<accession>A0A699ZV63</accession>
<comment type="caution">
    <text evidence="1">The sequence shown here is derived from an EMBL/GenBank/DDBJ whole genome shotgun (WGS) entry which is preliminary data.</text>
</comment>